<reference evidence="1" key="1">
    <citation type="submission" date="2023-03" db="EMBL/GenBank/DDBJ databases">
        <title>Mating type loci evolution in Malassezia.</title>
        <authorList>
            <person name="Coelho M.A."/>
        </authorList>
    </citation>
    <scope>NUCLEOTIDE SEQUENCE</scope>
    <source>
        <strain evidence="1">CBS 14135</strain>
    </source>
</reference>
<gene>
    <name evidence="1" type="ORF">MBRA1_000507</name>
</gene>
<dbReference type="AlphaFoldDB" id="A0AAF0DSD1"/>
<accession>A0AAF0DSD1</accession>
<evidence type="ECO:0008006" key="3">
    <source>
        <dbReference type="Google" id="ProtNLM"/>
    </source>
</evidence>
<keyword evidence="2" id="KW-1185">Reference proteome</keyword>
<dbReference type="EMBL" id="CP119951">
    <property type="protein sequence ID" value="WFC93881.1"/>
    <property type="molecule type" value="Genomic_DNA"/>
</dbReference>
<proteinExistence type="predicted"/>
<dbReference type="Proteomes" id="UP001216638">
    <property type="component" value="Chromosome 1"/>
</dbReference>
<protein>
    <recommendedName>
        <fullName evidence="3">Altered inheritance of mitochondria protein 5, mitochondrial</fullName>
    </recommendedName>
</protein>
<organism evidence="1 2">
    <name type="scientific">Malassezia brasiliensis</name>
    <dbReference type="NCBI Taxonomy" id="1821822"/>
    <lineage>
        <taxon>Eukaryota</taxon>
        <taxon>Fungi</taxon>
        <taxon>Dikarya</taxon>
        <taxon>Basidiomycota</taxon>
        <taxon>Ustilaginomycotina</taxon>
        <taxon>Malasseziomycetes</taxon>
        <taxon>Malasseziales</taxon>
        <taxon>Malasseziaceae</taxon>
        <taxon>Malassezia</taxon>
    </lineage>
</organism>
<sequence>MPYSAIPTVLGVGTAGLLLYAANAAFKDQTQFMVAKMDRDIDAFDRVSEFDKATGARRTPSFASSYQPAGPTFWEEVKGRWNHHLVSAMHKVRDANPLSTTDRTDADASYVSNDTRSAVLDALSSLAPHAPDAQPKIGILHRKYGDENTHYLGQGASLR</sequence>
<evidence type="ECO:0000313" key="2">
    <source>
        <dbReference type="Proteomes" id="UP001216638"/>
    </source>
</evidence>
<evidence type="ECO:0000313" key="1">
    <source>
        <dbReference type="EMBL" id="WFC93881.1"/>
    </source>
</evidence>
<name>A0AAF0DSD1_9BASI</name>